<dbReference type="EMBL" id="HACA01026190">
    <property type="protein sequence ID" value="CDW43551.1"/>
    <property type="molecule type" value="Transcribed_RNA"/>
</dbReference>
<proteinExistence type="predicted"/>
<sequence>MCKITTNSEKLNLLTSYWTKNVKSHHGMAKSINDYNRTRK</sequence>
<name>A0A0K2V0P0_LEPSM</name>
<protein>
    <submittedName>
        <fullName evidence="1">Uncharacterized protein</fullName>
    </submittedName>
</protein>
<reference evidence="1" key="1">
    <citation type="submission" date="2014-05" db="EMBL/GenBank/DDBJ databases">
        <authorList>
            <person name="Chronopoulou M."/>
        </authorList>
    </citation>
    <scope>NUCLEOTIDE SEQUENCE</scope>
    <source>
        <tissue evidence="1">Whole organism</tissue>
    </source>
</reference>
<organism evidence="1">
    <name type="scientific">Lepeophtheirus salmonis</name>
    <name type="common">Salmon louse</name>
    <name type="synonym">Caligus salmonis</name>
    <dbReference type="NCBI Taxonomy" id="72036"/>
    <lineage>
        <taxon>Eukaryota</taxon>
        <taxon>Metazoa</taxon>
        <taxon>Ecdysozoa</taxon>
        <taxon>Arthropoda</taxon>
        <taxon>Crustacea</taxon>
        <taxon>Multicrustacea</taxon>
        <taxon>Hexanauplia</taxon>
        <taxon>Copepoda</taxon>
        <taxon>Siphonostomatoida</taxon>
        <taxon>Caligidae</taxon>
        <taxon>Lepeophtheirus</taxon>
    </lineage>
</organism>
<evidence type="ECO:0000313" key="1">
    <source>
        <dbReference type="EMBL" id="CDW43551.1"/>
    </source>
</evidence>
<dbReference type="AlphaFoldDB" id="A0A0K2V0P0"/>
<accession>A0A0K2V0P0</accession>